<dbReference type="PANTHER" id="PTHR39425">
    <property type="entry name" value="LIPOPROTEIN CYTOCHROME C"/>
    <property type="match status" value="1"/>
</dbReference>
<feature type="domain" description="Cytochrome c7-like" evidence="2">
    <location>
        <begin position="126"/>
        <end position="216"/>
    </location>
</feature>
<dbReference type="InterPro" id="IPR036280">
    <property type="entry name" value="Multihaem_cyt_sf"/>
</dbReference>
<keyword evidence="1" id="KW-0472">Membrane</keyword>
<protein>
    <submittedName>
        <fullName evidence="3">Cytochrome c</fullName>
    </submittedName>
</protein>
<evidence type="ECO:0000313" key="3">
    <source>
        <dbReference type="EMBL" id="BDG10516.1"/>
    </source>
</evidence>
<gene>
    <name evidence="3" type="ORF">AMPC_36290</name>
</gene>
<keyword evidence="1" id="KW-0812">Transmembrane</keyword>
<dbReference type="InterPro" id="IPR029467">
    <property type="entry name" value="Cyt_c7-like"/>
</dbReference>
<accession>A0ABN6NDD0</accession>
<dbReference type="Gene3D" id="3.90.10.10">
    <property type="entry name" value="Cytochrome C3"/>
    <property type="match status" value="2"/>
</dbReference>
<keyword evidence="1" id="KW-1133">Transmembrane helix</keyword>
<evidence type="ECO:0000259" key="2">
    <source>
        <dbReference type="Pfam" id="PF14522"/>
    </source>
</evidence>
<reference evidence="4" key="1">
    <citation type="journal article" date="2022" name="Int. J. Syst. Evol. Microbiol.">
        <title>Anaeromyxobacter oryzae sp. nov., Anaeromyxobacter diazotrophicus sp. nov. and Anaeromyxobacter paludicola sp. nov., isolated from paddy soils.</title>
        <authorList>
            <person name="Itoh H."/>
            <person name="Xu Z."/>
            <person name="Mise K."/>
            <person name="Masuda Y."/>
            <person name="Ushijima N."/>
            <person name="Hayakawa C."/>
            <person name="Shiratori Y."/>
            <person name="Senoo K."/>
        </authorList>
    </citation>
    <scope>NUCLEOTIDE SEQUENCE [LARGE SCALE GENOMIC DNA]</scope>
    <source>
        <strain evidence="4">Red630</strain>
    </source>
</reference>
<keyword evidence="4" id="KW-1185">Reference proteome</keyword>
<feature type="transmembrane region" description="Helical" evidence="1">
    <location>
        <begin position="12"/>
        <end position="35"/>
    </location>
</feature>
<dbReference type="SUPFAM" id="SSF48695">
    <property type="entry name" value="Multiheme cytochromes"/>
    <property type="match status" value="1"/>
</dbReference>
<dbReference type="Pfam" id="PF14522">
    <property type="entry name" value="Cytochrome_C7"/>
    <property type="match status" value="1"/>
</dbReference>
<evidence type="ECO:0000256" key="1">
    <source>
        <dbReference type="SAM" id="Phobius"/>
    </source>
</evidence>
<dbReference type="Proteomes" id="UP001162734">
    <property type="component" value="Chromosome"/>
</dbReference>
<organism evidence="3 4">
    <name type="scientific">Anaeromyxobacter paludicola</name>
    <dbReference type="NCBI Taxonomy" id="2918171"/>
    <lineage>
        <taxon>Bacteria</taxon>
        <taxon>Pseudomonadati</taxon>
        <taxon>Myxococcota</taxon>
        <taxon>Myxococcia</taxon>
        <taxon>Myxococcales</taxon>
        <taxon>Cystobacterineae</taxon>
        <taxon>Anaeromyxobacteraceae</taxon>
        <taxon>Anaeromyxobacter</taxon>
    </lineage>
</organism>
<dbReference type="PANTHER" id="PTHR39425:SF1">
    <property type="entry name" value="CYTOCHROME C7-LIKE DOMAIN-CONTAINING PROTEIN"/>
    <property type="match status" value="1"/>
</dbReference>
<dbReference type="RefSeq" id="WP_248343025.1">
    <property type="nucleotide sequence ID" value="NZ_AP025592.1"/>
</dbReference>
<evidence type="ECO:0000313" key="4">
    <source>
        <dbReference type="Proteomes" id="UP001162734"/>
    </source>
</evidence>
<dbReference type="EMBL" id="AP025592">
    <property type="protein sequence ID" value="BDG10516.1"/>
    <property type="molecule type" value="Genomic_DNA"/>
</dbReference>
<name>A0ABN6NDD0_9BACT</name>
<proteinExistence type="predicted"/>
<sequence>MSALFRPRANTLFRIALVILFGGAAGTIGGLMLYWRVPAGTRQFAELQQPLQFDHRHHVVDDNIDCRYCHQTVEKSNTAGIPATSLCMNCHSQIWNRSPLLDKVRESYFTGRTVEWMRVHRLPDFVYFNHSIHVTKGVGCETCHGRVDQMPAIQQVAPLTMSWCLDCHRDPALHLRPREAVTQMDYKPEKDQAVLGPELAKKYDVHSRTSCTTCHR</sequence>
<dbReference type="CDD" id="cd08168">
    <property type="entry name" value="Cytochrom_C3"/>
    <property type="match status" value="1"/>
</dbReference>